<dbReference type="PANTHER" id="PTHR33710:SF64">
    <property type="entry name" value="ENDONUCLEASE_EXONUCLEASE_PHOSPHATASE DOMAIN-CONTAINING PROTEIN"/>
    <property type="match status" value="1"/>
</dbReference>
<dbReference type="Gene3D" id="3.60.10.10">
    <property type="entry name" value="Endonuclease/exonuclease/phosphatase"/>
    <property type="match status" value="1"/>
</dbReference>
<protein>
    <submittedName>
        <fullName evidence="1">Uncharacterized protein</fullName>
    </submittedName>
</protein>
<reference evidence="1" key="1">
    <citation type="submission" date="2024-03" db="EMBL/GenBank/DDBJ databases">
        <title>WGS assembly of Saponaria officinalis var. Norfolk2.</title>
        <authorList>
            <person name="Jenkins J."/>
            <person name="Shu S."/>
            <person name="Grimwood J."/>
            <person name="Barry K."/>
            <person name="Goodstein D."/>
            <person name="Schmutz J."/>
            <person name="Leebens-Mack J."/>
            <person name="Osbourn A."/>
        </authorList>
    </citation>
    <scope>NUCLEOTIDE SEQUENCE [LARGE SCALE GENOMIC DNA]</scope>
    <source>
        <strain evidence="1">JIC</strain>
    </source>
</reference>
<dbReference type="PANTHER" id="PTHR33710">
    <property type="entry name" value="BNAC02G09200D PROTEIN"/>
    <property type="match status" value="1"/>
</dbReference>
<organism evidence="1 2">
    <name type="scientific">Saponaria officinalis</name>
    <name type="common">Common soapwort</name>
    <name type="synonym">Lychnis saponaria</name>
    <dbReference type="NCBI Taxonomy" id="3572"/>
    <lineage>
        <taxon>Eukaryota</taxon>
        <taxon>Viridiplantae</taxon>
        <taxon>Streptophyta</taxon>
        <taxon>Embryophyta</taxon>
        <taxon>Tracheophyta</taxon>
        <taxon>Spermatophyta</taxon>
        <taxon>Magnoliopsida</taxon>
        <taxon>eudicotyledons</taxon>
        <taxon>Gunneridae</taxon>
        <taxon>Pentapetalae</taxon>
        <taxon>Caryophyllales</taxon>
        <taxon>Caryophyllaceae</taxon>
        <taxon>Caryophylleae</taxon>
        <taxon>Saponaria</taxon>
    </lineage>
</organism>
<dbReference type="EMBL" id="JBDFQZ010000001">
    <property type="protein sequence ID" value="KAK9756377.1"/>
    <property type="molecule type" value="Genomic_DNA"/>
</dbReference>
<dbReference type="AlphaFoldDB" id="A0AAW1NDQ7"/>
<accession>A0AAW1NDQ7</accession>
<name>A0AAW1NDQ7_SAPOF</name>
<gene>
    <name evidence="1" type="ORF">RND81_01G092600</name>
</gene>
<evidence type="ECO:0000313" key="2">
    <source>
        <dbReference type="Proteomes" id="UP001443914"/>
    </source>
</evidence>
<sequence length="361" mass="42318">MWKPTLFHVQPIEYNAQFIHCLITDVLSSFGFHCTMVYAFNDTHARKLLWEKMRYLRKSVQGAWVTYGDFYTILHPMERMGGMTTNEEMEDFCNCLEDCGLTDGTVNGCFSTWNNKQKLDTRIYNRLDRFLVNQEWINSVPDAYAYFHNEGLFDHTPCTIQLRCSDVKGKRSFKYFNMWSGVDDFIPYVARCWGEYVRGTKMFRVVKRFQMLKNSLKQLSKSLFDDFENNAIRAGLYLEYLQQQLRSDPMNPMLIDKEHDAAVTYCELKRASDSFLLQKSKAHWVCEGDSNTKYFHSIIKGRQVRNKVLRISNIHGHTCTDADQIQNAFLEFYKDLLGSSSHCVAVNKTVVQLRPIYTQDH</sequence>
<dbReference type="InterPro" id="IPR036691">
    <property type="entry name" value="Endo/exonu/phosph_ase_sf"/>
</dbReference>
<comment type="caution">
    <text evidence="1">The sequence shown here is derived from an EMBL/GenBank/DDBJ whole genome shotgun (WGS) entry which is preliminary data.</text>
</comment>
<keyword evidence="2" id="KW-1185">Reference proteome</keyword>
<dbReference type="SUPFAM" id="SSF56219">
    <property type="entry name" value="DNase I-like"/>
    <property type="match status" value="1"/>
</dbReference>
<dbReference type="Proteomes" id="UP001443914">
    <property type="component" value="Unassembled WGS sequence"/>
</dbReference>
<evidence type="ECO:0000313" key="1">
    <source>
        <dbReference type="EMBL" id="KAK9756377.1"/>
    </source>
</evidence>
<proteinExistence type="predicted"/>